<name>A0AAN8FFN8_TRICO</name>
<organism evidence="2 3">
    <name type="scientific">Trichostrongylus colubriformis</name>
    <name type="common">Black scour worm</name>
    <dbReference type="NCBI Taxonomy" id="6319"/>
    <lineage>
        <taxon>Eukaryota</taxon>
        <taxon>Metazoa</taxon>
        <taxon>Ecdysozoa</taxon>
        <taxon>Nematoda</taxon>
        <taxon>Chromadorea</taxon>
        <taxon>Rhabditida</taxon>
        <taxon>Rhabditina</taxon>
        <taxon>Rhabditomorpha</taxon>
        <taxon>Strongyloidea</taxon>
        <taxon>Trichostrongylidae</taxon>
        <taxon>Trichostrongylus</taxon>
    </lineage>
</organism>
<feature type="compositionally biased region" description="Basic and acidic residues" evidence="1">
    <location>
        <begin position="10"/>
        <end position="29"/>
    </location>
</feature>
<dbReference type="EMBL" id="WIXE01012123">
    <property type="protein sequence ID" value="KAK5976205.1"/>
    <property type="molecule type" value="Genomic_DNA"/>
</dbReference>
<sequence length="653" mass="73264">MLPEPSKGSKKADTEDKENAKKSDKRRNSLTDSSTLSTSSSSNSSSIDSDEAVSWLGTLCDSKGTMTVPTQNVSGTEEEGVKTELDKFRRPIRTDNSAAEEYRRLQGFRSLADDFNNVLSAENKQNNSENSRPAVIQTKKRVEKLRKEREKKDKKDRERAAAAKKEVENLEANRQSVLFECEKERCVREMVRSNQRRGQHTLGPVHYGSAGVIGSMDSSTSTPNETIRIAKQEEKLRACVGFGIAATGVYDHLPKIACARVSKSPYYSDLVGAHKENWRESYQESYLREHNHIGALYVEKDALEGVARTMETIATMVDSVYSNKWLRKLLTLVLRGKIRKVWRRMQIIGEVMRGHRSHNNRFKSLGLIPMLEHIMESILNLTKDREANTNVVMYLSAQFVGRKPCFLEKHSHCLMLDLILSYLSPSGSGEVLTEKTYVCQRQAVHFAAISGQPCQLDVLMKHGTPTNEFDKSKQAPIHYLVERNNVLMVRQLMWYGSDMSLVEPSVSKVPSELFNVDNGEVCTFLQTRMKALERIMATWLKAICAGKLQLGGAASSLHCIRFLPPGGPGSGVDQSNDPRKLLLGLRSDVISELSNENDTLVVFMLPVAFTPQDTLMPAAYPHIVRMEMFEATFEPYKQALGLMKAPTLCVTAD</sequence>
<proteinExistence type="predicted"/>
<evidence type="ECO:0000256" key="1">
    <source>
        <dbReference type="SAM" id="MobiDB-lite"/>
    </source>
</evidence>
<reference evidence="2 3" key="1">
    <citation type="submission" date="2019-10" db="EMBL/GenBank/DDBJ databases">
        <title>Assembly and Annotation for the nematode Trichostrongylus colubriformis.</title>
        <authorList>
            <person name="Martin J."/>
        </authorList>
    </citation>
    <scope>NUCLEOTIDE SEQUENCE [LARGE SCALE GENOMIC DNA]</scope>
    <source>
        <strain evidence="2">G859</strain>
        <tissue evidence="2">Whole worm</tissue>
    </source>
</reference>
<evidence type="ECO:0000313" key="2">
    <source>
        <dbReference type="EMBL" id="KAK5976205.1"/>
    </source>
</evidence>
<accession>A0AAN8FFN8</accession>
<feature type="compositionally biased region" description="Polar residues" evidence="1">
    <location>
        <begin position="122"/>
        <end position="131"/>
    </location>
</feature>
<dbReference type="AlphaFoldDB" id="A0AAN8FFN8"/>
<dbReference type="InterPro" id="IPR036770">
    <property type="entry name" value="Ankyrin_rpt-contain_sf"/>
</dbReference>
<feature type="compositionally biased region" description="Basic and acidic residues" evidence="1">
    <location>
        <begin position="79"/>
        <end position="93"/>
    </location>
</feature>
<evidence type="ECO:0000313" key="3">
    <source>
        <dbReference type="Proteomes" id="UP001331761"/>
    </source>
</evidence>
<dbReference type="Proteomes" id="UP001331761">
    <property type="component" value="Unassembled WGS sequence"/>
</dbReference>
<gene>
    <name evidence="2" type="ORF">GCK32_004690</name>
</gene>
<feature type="compositionally biased region" description="Low complexity" evidence="1">
    <location>
        <begin position="30"/>
        <end position="47"/>
    </location>
</feature>
<feature type="non-terminal residue" evidence="2">
    <location>
        <position position="653"/>
    </location>
</feature>
<keyword evidence="3" id="KW-1185">Reference proteome</keyword>
<feature type="region of interest" description="Disordered" evidence="1">
    <location>
        <begin position="122"/>
        <end position="166"/>
    </location>
</feature>
<feature type="compositionally biased region" description="Polar residues" evidence="1">
    <location>
        <begin position="64"/>
        <end position="75"/>
    </location>
</feature>
<feature type="compositionally biased region" description="Basic and acidic residues" evidence="1">
    <location>
        <begin position="145"/>
        <end position="166"/>
    </location>
</feature>
<dbReference type="Gene3D" id="1.25.40.20">
    <property type="entry name" value="Ankyrin repeat-containing domain"/>
    <property type="match status" value="1"/>
</dbReference>
<comment type="caution">
    <text evidence="2">The sequence shown here is derived from an EMBL/GenBank/DDBJ whole genome shotgun (WGS) entry which is preliminary data.</text>
</comment>
<evidence type="ECO:0008006" key="4">
    <source>
        <dbReference type="Google" id="ProtNLM"/>
    </source>
</evidence>
<protein>
    <recommendedName>
        <fullName evidence="4">ANK_REP_REGION domain-containing protein</fullName>
    </recommendedName>
</protein>
<dbReference type="SUPFAM" id="SSF48403">
    <property type="entry name" value="Ankyrin repeat"/>
    <property type="match status" value="1"/>
</dbReference>
<feature type="region of interest" description="Disordered" evidence="1">
    <location>
        <begin position="1"/>
        <end position="98"/>
    </location>
</feature>